<evidence type="ECO:0000259" key="1">
    <source>
        <dbReference type="Pfam" id="PF00501"/>
    </source>
</evidence>
<gene>
    <name evidence="3" type="ORF">M0L44_05905</name>
</gene>
<protein>
    <submittedName>
        <fullName evidence="3">AMP-binding protein</fullName>
    </submittedName>
</protein>
<dbReference type="Gene3D" id="3.30.300.30">
    <property type="match status" value="1"/>
</dbReference>
<evidence type="ECO:0000259" key="2">
    <source>
        <dbReference type="Pfam" id="PF13193"/>
    </source>
</evidence>
<proteinExistence type="predicted"/>
<dbReference type="Gene3D" id="3.40.50.12780">
    <property type="entry name" value="N-terminal domain of ligase-like"/>
    <property type="match status" value="1"/>
</dbReference>
<evidence type="ECO:0000313" key="4">
    <source>
        <dbReference type="Proteomes" id="UP001204851"/>
    </source>
</evidence>
<dbReference type="InterPro" id="IPR045851">
    <property type="entry name" value="AMP-bd_C_sf"/>
</dbReference>
<dbReference type="InterPro" id="IPR042099">
    <property type="entry name" value="ANL_N_sf"/>
</dbReference>
<dbReference type="Proteomes" id="UP001204851">
    <property type="component" value="Unassembled WGS sequence"/>
</dbReference>
<dbReference type="SUPFAM" id="SSF56801">
    <property type="entry name" value="Acetyl-CoA synthetase-like"/>
    <property type="match status" value="1"/>
</dbReference>
<evidence type="ECO:0000313" key="3">
    <source>
        <dbReference type="EMBL" id="MCO5976253.1"/>
    </source>
</evidence>
<comment type="caution">
    <text evidence="3">The sequence shown here is derived from an EMBL/GenBank/DDBJ whole genome shotgun (WGS) entry which is preliminary data.</text>
</comment>
<dbReference type="InterPro" id="IPR000873">
    <property type="entry name" value="AMP-dep_synth/lig_dom"/>
</dbReference>
<dbReference type="PANTHER" id="PTHR43767:SF7">
    <property type="entry name" value="MEDIUM_LONG-CHAIN-FATTY-ACID--COA LIGASE FADD8"/>
    <property type="match status" value="1"/>
</dbReference>
<dbReference type="PANTHER" id="PTHR43767">
    <property type="entry name" value="LONG-CHAIN-FATTY-ACID--COA LIGASE"/>
    <property type="match status" value="1"/>
</dbReference>
<keyword evidence="4" id="KW-1185">Reference proteome</keyword>
<dbReference type="InterPro" id="IPR050237">
    <property type="entry name" value="ATP-dep_AMP-bd_enzyme"/>
</dbReference>
<dbReference type="RefSeq" id="WP_252768727.1">
    <property type="nucleotide sequence ID" value="NZ_JAMXMC010000003.1"/>
</dbReference>
<sequence length="502" mass="53806">MNLALLLQRAAAQTPDAPAVLQGSAVRWRYGEWAQRCARLAGGLRAQGLQPGDRLAVWMHNHPDGLSLMWAAWWAGLVLVPLNAKLHPREAEWILQHSGARLVVTDAENGADLQAPCAHWTLEESAWQQALQAPALPLTAREGDDLAWLFYTSGTTGRPKGAMLGHRQLRSMALGYTADVDGIDPQDACVYAAPLSHGAGLYAVPQVMAGARHVLPASGGFDEAELFALAGSVGRLSLFAAPTMVRRLVEHARANGLDGTGFKTIVYGGAPMYAADIERALAQLGPRFVQIYGQGESPMTITVLGRGPLGDTAHPRRAERLASVGVANVAVQVRVIDGHGQACPVGQAGEVQVRGDTVMQGYWQDPEATARALREGWLSTGDIGAFDADGFLTLLDRSKDVIISGGSNIYPREVEEVLLRDPGVAEVSVIGVPDEEWGEAVAAFVAPRPGACLDPQTLDALCLSQLARFKRPRHYRMLESLPKNAYGKVLKTALRAAWLGRA</sequence>
<dbReference type="Pfam" id="PF00501">
    <property type="entry name" value="AMP-binding"/>
    <property type="match status" value="1"/>
</dbReference>
<accession>A0ABT1BJG6</accession>
<feature type="domain" description="AMP-dependent synthetase/ligase" evidence="1">
    <location>
        <begin position="7"/>
        <end position="363"/>
    </location>
</feature>
<name>A0ABT1BJG6_9BURK</name>
<reference evidence="3 4" key="1">
    <citation type="submission" date="2022-06" db="EMBL/GenBank/DDBJ databases">
        <title>Ideonella sp. NS12-5 Genome sequencing and assembly.</title>
        <authorList>
            <person name="Jung Y."/>
        </authorList>
    </citation>
    <scope>NUCLEOTIDE SEQUENCE [LARGE SCALE GENOMIC DNA]</scope>
    <source>
        <strain evidence="3 4">NS12-5</strain>
    </source>
</reference>
<feature type="domain" description="AMP-binding enzyme C-terminal" evidence="2">
    <location>
        <begin position="413"/>
        <end position="488"/>
    </location>
</feature>
<dbReference type="InterPro" id="IPR025110">
    <property type="entry name" value="AMP-bd_C"/>
</dbReference>
<dbReference type="PROSITE" id="PS00455">
    <property type="entry name" value="AMP_BINDING"/>
    <property type="match status" value="1"/>
</dbReference>
<dbReference type="InterPro" id="IPR020845">
    <property type="entry name" value="AMP-binding_CS"/>
</dbReference>
<dbReference type="EMBL" id="JAMXMC010000003">
    <property type="protein sequence ID" value="MCO5976253.1"/>
    <property type="molecule type" value="Genomic_DNA"/>
</dbReference>
<dbReference type="Pfam" id="PF13193">
    <property type="entry name" value="AMP-binding_C"/>
    <property type="match status" value="1"/>
</dbReference>
<organism evidence="3 4">
    <name type="scientific">Ideonella oryzae</name>
    <dbReference type="NCBI Taxonomy" id="2937441"/>
    <lineage>
        <taxon>Bacteria</taxon>
        <taxon>Pseudomonadati</taxon>
        <taxon>Pseudomonadota</taxon>
        <taxon>Betaproteobacteria</taxon>
        <taxon>Burkholderiales</taxon>
        <taxon>Sphaerotilaceae</taxon>
        <taxon>Ideonella</taxon>
    </lineage>
</organism>